<dbReference type="Pfam" id="PF01494">
    <property type="entry name" value="FAD_binding_3"/>
    <property type="match status" value="1"/>
</dbReference>
<evidence type="ECO:0000313" key="3">
    <source>
        <dbReference type="Proteomes" id="UP000318010"/>
    </source>
</evidence>
<dbReference type="Gene3D" id="3.30.9.10">
    <property type="entry name" value="D-Amino Acid Oxidase, subunit A, domain 2"/>
    <property type="match status" value="1"/>
</dbReference>
<dbReference type="GO" id="GO:0071949">
    <property type="term" value="F:FAD binding"/>
    <property type="evidence" value="ECO:0007669"/>
    <property type="project" value="InterPro"/>
</dbReference>
<sequence length="395" mass="43935">MDKKRVLVSGASIAGLTLSYWLQRYGFDVTIIEKGGDLRLGGQNIDVKGPAVEVVRMMGLEEKIKAANTTEVGIRFVTTKNKVVSEFSKDDAFSMTQELEILRGDLVEILYNKAKANADIRFDDHITAVNNLDNHVEVEFKSGAKENFDLLIIAEGIGSATRQKVFGNEVSFAYLGVYTSYFTAPKAATDSEWARWCNAPGGIVFLIRPDNYGTTRASVNFRSPERGYEKLPLDEQRKLLTDKIKNVGWEAPRLTEAINKSEDLYLERLSQVKAKQWYKGRVAMIGDAAYCVTPIGGKGTDLAIAGAYIVATELARNTDHTKAFEAYENRLRPYVAKVQKLPPGVPNLVYPRSKMGVAILNAAFRVAGSNFFKAVMKLFGKDKKKPKEELELPKI</sequence>
<comment type="caution">
    <text evidence="2">The sequence shown here is derived from an EMBL/GenBank/DDBJ whole genome shotgun (WGS) entry which is preliminary data.</text>
</comment>
<dbReference type="InterPro" id="IPR002938">
    <property type="entry name" value="FAD-bd"/>
</dbReference>
<reference evidence="2 3" key="1">
    <citation type="submission" date="2019-07" db="EMBL/GenBank/DDBJ databases">
        <authorList>
            <person name="Kim J."/>
        </authorList>
    </citation>
    <scope>NUCLEOTIDE SEQUENCE [LARGE SCALE GENOMIC DNA]</scope>
    <source>
        <strain evidence="2 3">MJ1a</strain>
    </source>
</reference>
<protein>
    <submittedName>
        <fullName evidence="2">FAD-binding monooxygenase</fullName>
    </submittedName>
</protein>
<keyword evidence="2" id="KW-0560">Oxidoreductase</keyword>
<dbReference type="PANTHER" id="PTHR46865">
    <property type="entry name" value="OXIDOREDUCTASE-RELATED"/>
    <property type="match status" value="1"/>
</dbReference>
<organism evidence="2 3">
    <name type="scientific">Mucilaginibacter achroorhodeus</name>
    <dbReference type="NCBI Taxonomy" id="2599294"/>
    <lineage>
        <taxon>Bacteria</taxon>
        <taxon>Pseudomonadati</taxon>
        <taxon>Bacteroidota</taxon>
        <taxon>Sphingobacteriia</taxon>
        <taxon>Sphingobacteriales</taxon>
        <taxon>Sphingobacteriaceae</taxon>
        <taxon>Mucilaginibacter</taxon>
    </lineage>
</organism>
<feature type="domain" description="FAD-binding" evidence="1">
    <location>
        <begin position="5"/>
        <end position="338"/>
    </location>
</feature>
<proteinExistence type="predicted"/>
<keyword evidence="2" id="KW-0503">Monooxygenase</keyword>
<name>A0A563U9U6_9SPHI</name>
<dbReference type="RefSeq" id="WP_146268952.1">
    <property type="nucleotide sequence ID" value="NZ_VOEI01000001.1"/>
</dbReference>
<dbReference type="GO" id="GO:0004497">
    <property type="term" value="F:monooxygenase activity"/>
    <property type="evidence" value="ECO:0007669"/>
    <property type="project" value="UniProtKB-KW"/>
</dbReference>
<dbReference type="EMBL" id="VOEI01000001">
    <property type="protein sequence ID" value="TWR28157.1"/>
    <property type="molecule type" value="Genomic_DNA"/>
</dbReference>
<dbReference type="InterPro" id="IPR036188">
    <property type="entry name" value="FAD/NAD-bd_sf"/>
</dbReference>
<dbReference type="PANTHER" id="PTHR46865:SF2">
    <property type="entry name" value="MONOOXYGENASE"/>
    <property type="match status" value="1"/>
</dbReference>
<accession>A0A563U9U6</accession>
<dbReference type="OrthoDB" id="9766816at2"/>
<gene>
    <name evidence="2" type="ORF">FPZ42_02790</name>
</gene>
<dbReference type="PRINTS" id="PR00420">
    <property type="entry name" value="RNGMNOXGNASE"/>
</dbReference>
<dbReference type="Proteomes" id="UP000318010">
    <property type="component" value="Unassembled WGS sequence"/>
</dbReference>
<dbReference type="InterPro" id="IPR051704">
    <property type="entry name" value="FAD_aromatic-hydroxylase"/>
</dbReference>
<dbReference type="Gene3D" id="3.50.50.60">
    <property type="entry name" value="FAD/NAD(P)-binding domain"/>
    <property type="match status" value="1"/>
</dbReference>
<evidence type="ECO:0000313" key="2">
    <source>
        <dbReference type="EMBL" id="TWR28157.1"/>
    </source>
</evidence>
<dbReference type="AlphaFoldDB" id="A0A563U9U6"/>
<dbReference type="SUPFAM" id="SSF51905">
    <property type="entry name" value="FAD/NAD(P)-binding domain"/>
    <property type="match status" value="1"/>
</dbReference>
<keyword evidence="3" id="KW-1185">Reference proteome</keyword>
<evidence type="ECO:0000259" key="1">
    <source>
        <dbReference type="Pfam" id="PF01494"/>
    </source>
</evidence>